<feature type="domain" description="Right handed beta helix" evidence="3">
    <location>
        <begin position="227"/>
        <end position="371"/>
    </location>
</feature>
<evidence type="ECO:0000259" key="3">
    <source>
        <dbReference type="Pfam" id="PF13229"/>
    </source>
</evidence>
<feature type="domain" description="Rhamnogalacturonase A/B/Epimerase-like pectate lyase" evidence="2">
    <location>
        <begin position="60"/>
        <end position="122"/>
    </location>
</feature>
<dbReference type="NCBIfam" id="TIGR03804">
    <property type="entry name" value="para_beta_helix"/>
    <property type="match status" value="1"/>
</dbReference>
<dbReference type="AlphaFoldDB" id="A0A1H6YZV7"/>
<sequence length="386" mass="40746">MMNLHDTQFSAKPATAKRKFQKNPLMIAVASLALSAVALPAAASNWWNANPGVSIGSRTINVKTKGALGNGSHDDTAAIQATINALPSSGGTVYIPAGHYMINALKSISLRSHTKLQMDPNATLEVIPNGSSRYELIQAFKVNNVRIVGGKLLGDRTRHKGRTGEWGYGINVSGSSQVVISNVHVSNFWGDGVWIGAAGATRLHNLVRSNYITVNGLVSDNNRRQALSIGPSQHVYIVNSTFKNTNGTKPQAGIDIEPGVQGPVDTIRLEHNTFSGNRGNGIELHANITGITIANNTLASNYGFGVLAVAGGPFDLGSNHATRNGLAGVGMSGTAHNAKIHNNTLQYNSTRYVSPTRAGGATSRDIQIGSNTRAITQTANTLSPRK</sequence>
<evidence type="ECO:0000256" key="1">
    <source>
        <dbReference type="ARBA" id="ARBA00023157"/>
    </source>
</evidence>
<dbReference type="InterPro" id="IPR022441">
    <property type="entry name" value="Para_beta_helix_rpt-2"/>
</dbReference>
<dbReference type="InterPro" id="IPR039448">
    <property type="entry name" value="Beta_helix"/>
</dbReference>
<dbReference type="InterPro" id="IPR006626">
    <property type="entry name" value="PbH1"/>
</dbReference>
<evidence type="ECO:0000313" key="5">
    <source>
        <dbReference type="Proteomes" id="UP000199420"/>
    </source>
</evidence>
<gene>
    <name evidence="4" type="ORF">SAMN04487997_3458</name>
</gene>
<dbReference type="SMART" id="SM00710">
    <property type="entry name" value="PbH1"/>
    <property type="match status" value="7"/>
</dbReference>
<dbReference type="SUPFAM" id="SSF51126">
    <property type="entry name" value="Pectin lyase-like"/>
    <property type="match status" value="1"/>
</dbReference>
<reference evidence="4 5" key="1">
    <citation type="submission" date="2016-10" db="EMBL/GenBank/DDBJ databases">
        <authorList>
            <person name="de Groot N.N."/>
        </authorList>
    </citation>
    <scope>NUCLEOTIDE SEQUENCE [LARGE SCALE GENOMIC DNA]</scope>
    <source>
        <strain evidence="4 5">DSM 26515</strain>
    </source>
</reference>
<organism evidence="4 5">
    <name type="scientific">Frateuria terrea</name>
    <dbReference type="NCBI Taxonomy" id="529704"/>
    <lineage>
        <taxon>Bacteria</taxon>
        <taxon>Pseudomonadati</taxon>
        <taxon>Pseudomonadota</taxon>
        <taxon>Gammaproteobacteria</taxon>
        <taxon>Lysobacterales</taxon>
        <taxon>Rhodanobacteraceae</taxon>
        <taxon>Frateuria</taxon>
    </lineage>
</organism>
<keyword evidence="1" id="KW-1015">Disulfide bond</keyword>
<dbReference type="Pfam" id="PF12708">
    <property type="entry name" value="Pect-lyase_RHGA_epim"/>
    <property type="match status" value="1"/>
</dbReference>
<dbReference type="OrthoDB" id="6713538at2"/>
<dbReference type="STRING" id="529704.SAMN02927913_3484"/>
<evidence type="ECO:0000259" key="2">
    <source>
        <dbReference type="Pfam" id="PF12708"/>
    </source>
</evidence>
<proteinExistence type="predicted"/>
<dbReference type="RefSeq" id="WP_091340051.1">
    <property type="nucleotide sequence ID" value="NZ_FNYC01000008.1"/>
</dbReference>
<dbReference type="InterPro" id="IPR024535">
    <property type="entry name" value="RHGA/B-epi-like_pectate_lyase"/>
</dbReference>
<accession>A0A1H6YZV7</accession>
<dbReference type="InterPro" id="IPR012334">
    <property type="entry name" value="Pectin_lyas_fold"/>
</dbReference>
<name>A0A1H6YZV7_9GAMM</name>
<dbReference type="PANTHER" id="PTHR31736:SF19">
    <property type="entry name" value="PECTIN LYASE SUPERFAMILY PROTEIN-RELATED"/>
    <property type="match status" value="1"/>
</dbReference>
<evidence type="ECO:0000313" key="4">
    <source>
        <dbReference type="EMBL" id="SEJ45946.1"/>
    </source>
</evidence>
<dbReference type="Gene3D" id="2.160.20.10">
    <property type="entry name" value="Single-stranded right-handed beta-helix, Pectin lyase-like"/>
    <property type="match status" value="1"/>
</dbReference>
<dbReference type="Pfam" id="PF13229">
    <property type="entry name" value="Beta_helix"/>
    <property type="match status" value="1"/>
</dbReference>
<protein>
    <submittedName>
        <fullName evidence="4">Parallel beta-helix repeat (Two copies)</fullName>
    </submittedName>
</protein>
<dbReference type="PANTHER" id="PTHR31736">
    <property type="match status" value="1"/>
</dbReference>
<dbReference type="Proteomes" id="UP000199420">
    <property type="component" value="Unassembled WGS sequence"/>
</dbReference>
<dbReference type="InterPro" id="IPR011050">
    <property type="entry name" value="Pectin_lyase_fold/virulence"/>
</dbReference>
<keyword evidence="5" id="KW-1185">Reference proteome</keyword>
<dbReference type="EMBL" id="FNYC01000008">
    <property type="protein sequence ID" value="SEJ45946.1"/>
    <property type="molecule type" value="Genomic_DNA"/>
</dbReference>